<dbReference type="GO" id="GO:0005737">
    <property type="term" value="C:cytoplasm"/>
    <property type="evidence" value="ECO:0007669"/>
    <property type="project" value="TreeGrafter"/>
</dbReference>
<dbReference type="GO" id="GO:0032922">
    <property type="term" value="P:circadian regulation of gene expression"/>
    <property type="evidence" value="ECO:0007669"/>
    <property type="project" value="TreeGrafter"/>
</dbReference>
<dbReference type="GO" id="GO:0001222">
    <property type="term" value="F:transcription corepressor binding"/>
    <property type="evidence" value="ECO:0007669"/>
    <property type="project" value="TreeGrafter"/>
</dbReference>
<protein>
    <recommendedName>
        <fullName evidence="6">Period circadian protein</fullName>
    </recommendedName>
</protein>
<dbReference type="GO" id="GO:0043153">
    <property type="term" value="P:entrainment of circadian clock by photoperiod"/>
    <property type="evidence" value="ECO:0007669"/>
    <property type="project" value="TreeGrafter"/>
</dbReference>
<reference evidence="7" key="1">
    <citation type="submission" date="2018-04" db="EMBL/GenBank/DDBJ databases">
        <title>Transcriptome assembly of Sipha flava.</title>
        <authorList>
            <person name="Scully E.D."/>
            <person name="Geib S.M."/>
            <person name="Palmer N.A."/>
            <person name="Koch K."/>
            <person name="Bradshaw J."/>
            <person name="Heng-Moss T."/>
            <person name="Sarath G."/>
        </authorList>
    </citation>
    <scope>NUCLEOTIDE SEQUENCE</scope>
</reference>
<keyword evidence="3" id="KW-0677">Repeat</keyword>
<evidence type="ECO:0000256" key="1">
    <source>
        <dbReference type="ARBA" id="ARBA00004123"/>
    </source>
</evidence>
<keyword evidence="2" id="KW-0597">Phosphoprotein</keyword>
<dbReference type="GO" id="GO:0005634">
    <property type="term" value="C:nucleus"/>
    <property type="evidence" value="ECO:0007669"/>
    <property type="project" value="UniProtKB-SubCell"/>
</dbReference>
<dbReference type="PANTHER" id="PTHR11269:SF16">
    <property type="entry name" value="PERIOD CIRCADIAN PROTEIN"/>
    <property type="match status" value="1"/>
</dbReference>
<sequence>MYEAIKASHMMNNTTIINTNLKNKISQEIQNLELCMNCVIKNIDTSIQVPLKVEVQSETCFSDHSSMMLGEISPHHNYENQSSSETLPSYTQLSYNHNIERFFNSHFKTDSLEDLTNQNSPKEIAKEIVTCDRSDIKIIKAQQDTLLQRVIPNSSTFTNHLTENCSEQNSNKSNQQPLTQKVLLQHNKKMEDDLVKQHKNNTKKNKFYEKQKQDLPDKTKNIADLTYGVKRSSSSAFESNSFELNKKKCLINRDHTIVTQTQDKDEDTVAVTHTVARATQIWSPCQITRDSQTTSVLLVLYSIGYNLSYSV</sequence>
<dbReference type="AlphaFoldDB" id="A0A2S2QT40"/>
<proteinExistence type="predicted"/>
<keyword evidence="4" id="KW-0090">Biological rhythms</keyword>
<evidence type="ECO:0000256" key="3">
    <source>
        <dbReference type="ARBA" id="ARBA00022737"/>
    </source>
</evidence>
<evidence type="ECO:0000256" key="2">
    <source>
        <dbReference type="ARBA" id="ARBA00022553"/>
    </source>
</evidence>
<dbReference type="GO" id="GO:0000122">
    <property type="term" value="P:negative regulation of transcription by RNA polymerase II"/>
    <property type="evidence" value="ECO:0007669"/>
    <property type="project" value="TreeGrafter"/>
</dbReference>
<keyword evidence="5" id="KW-0539">Nucleus</keyword>
<dbReference type="InterPro" id="IPR050760">
    <property type="entry name" value="Period_circadian_regulator"/>
</dbReference>
<evidence type="ECO:0000256" key="6">
    <source>
        <dbReference type="ARBA" id="ARBA00040849"/>
    </source>
</evidence>
<evidence type="ECO:0000256" key="5">
    <source>
        <dbReference type="ARBA" id="ARBA00023242"/>
    </source>
</evidence>
<dbReference type="PANTHER" id="PTHR11269">
    <property type="entry name" value="PERIOD CIRCADIAN PROTEIN"/>
    <property type="match status" value="1"/>
</dbReference>
<gene>
    <name evidence="7" type="primary">per_2</name>
    <name evidence="7" type="ORF">g.162575</name>
</gene>
<dbReference type="GO" id="GO:0000976">
    <property type="term" value="F:transcription cis-regulatory region binding"/>
    <property type="evidence" value="ECO:0007669"/>
    <property type="project" value="TreeGrafter"/>
</dbReference>
<evidence type="ECO:0000256" key="4">
    <source>
        <dbReference type="ARBA" id="ARBA00023108"/>
    </source>
</evidence>
<evidence type="ECO:0000313" key="7">
    <source>
        <dbReference type="EMBL" id="MBY80891.1"/>
    </source>
</evidence>
<accession>A0A2S2QT40</accession>
<organism evidence="7">
    <name type="scientific">Sipha flava</name>
    <name type="common">yellow sugarcane aphid</name>
    <dbReference type="NCBI Taxonomy" id="143950"/>
    <lineage>
        <taxon>Eukaryota</taxon>
        <taxon>Metazoa</taxon>
        <taxon>Ecdysozoa</taxon>
        <taxon>Arthropoda</taxon>
        <taxon>Hexapoda</taxon>
        <taxon>Insecta</taxon>
        <taxon>Pterygota</taxon>
        <taxon>Neoptera</taxon>
        <taxon>Paraneoptera</taxon>
        <taxon>Hemiptera</taxon>
        <taxon>Sternorrhyncha</taxon>
        <taxon>Aphidomorpha</taxon>
        <taxon>Aphidoidea</taxon>
        <taxon>Aphididae</taxon>
        <taxon>Sipha</taxon>
    </lineage>
</organism>
<dbReference type="OrthoDB" id="7788983at2759"/>
<comment type="subcellular location">
    <subcellularLocation>
        <location evidence="1">Nucleus</location>
    </subcellularLocation>
</comment>
<name>A0A2S2QT40_9HEMI</name>
<dbReference type="EMBL" id="GGMS01011688">
    <property type="protein sequence ID" value="MBY80891.1"/>
    <property type="molecule type" value="Transcribed_RNA"/>
</dbReference>